<feature type="transmembrane region" description="Helical" evidence="1">
    <location>
        <begin position="40"/>
        <end position="59"/>
    </location>
</feature>
<sequence>MSLLEITRLALLVAHFLGLAALIGPFLLQLRSREAFRLRLMLTGAIVQVVTGNALIAARRLQGLDVDEVKVIVKLGIALVALGALVAALIARRRRGADTASVRQLFHAAGGLGVTDVIVAVVWT</sequence>
<keyword evidence="1" id="KW-0472">Membrane</keyword>
<organism evidence="2 3">
    <name type="scientific">Actinoalloteichus caeruleus DSM 43889</name>
    <dbReference type="NCBI Taxonomy" id="1120930"/>
    <lineage>
        <taxon>Bacteria</taxon>
        <taxon>Bacillati</taxon>
        <taxon>Actinomycetota</taxon>
        <taxon>Actinomycetes</taxon>
        <taxon>Pseudonocardiales</taxon>
        <taxon>Pseudonocardiaceae</taxon>
        <taxon>Actinoalloteichus</taxon>
        <taxon>Actinoalloteichus cyanogriseus</taxon>
    </lineage>
</organism>
<gene>
    <name evidence="2" type="ORF">G443_001119</name>
</gene>
<name>A0ABT1JEC6_ACTCY</name>
<evidence type="ECO:0000313" key="2">
    <source>
        <dbReference type="EMBL" id="MCP2330849.1"/>
    </source>
</evidence>
<feature type="transmembrane region" description="Helical" evidence="1">
    <location>
        <begin position="71"/>
        <end position="92"/>
    </location>
</feature>
<reference evidence="2 3" key="2">
    <citation type="submission" date="2022-06" db="EMBL/GenBank/DDBJ databases">
        <title>Genomic Encyclopedia of Type Strains, Phase I: the one thousand microbial genomes (KMG-I) project.</title>
        <authorList>
            <person name="Kyrpides N."/>
        </authorList>
    </citation>
    <scope>NUCLEOTIDE SEQUENCE [LARGE SCALE GENOMIC DNA]</scope>
    <source>
        <strain evidence="2 3">DSM 43889</strain>
    </source>
</reference>
<keyword evidence="3" id="KW-1185">Reference proteome</keyword>
<comment type="caution">
    <text evidence="2">The sequence shown here is derived from an EMBL/GenBank/DDBJ whole genome shotgun (WGS) entry which is preliminary data.</text>
</comment>
<feature type="transmembrane region" description="Helical" evidence="1">
    <location>
        <begin position="104"/>
        <end position="123"/>
    </location>
</feature>
<evidence type="ECO:0008006" key="4">
    <source>
        <dbReference type="Google" id="ProtNLM"/>
    </source>
</evidence>
<dbReference type="Proteomes" id="UP000791080">
    <property type="component" value="Unassembled WGS sequence"/>
</dbReference>
<protein>
    <recommendedName>
        <fullName evidence="4">Integral membrane protein</fullName>
    </recommendedName>
</protein>
<accession>A0ABT1JEC6</accession>
<feature type="transmembrane region" description="Helical" evidence="1">
    <location>
        <begin position="6"/>
        <end position="28"/>
    </location>
</feature>
<proteinExistence type="predicted"/>
<reference evidence="2 3" key="1">
    <citation type="submission" date="2013-07" db="EMBL/GenBank/DDBJ databases">
        <authorList>
            <consortium name="DOE Joint Genome Institute"/>
            <person name="Reeve W."/>
            <person name="Huntemann M."/>
            <person name="Han J."/>
            <person name="Chen A."/>
            <person name="Kyrpides N."/>
            <person name="Mavromatis K."/>
            <person name="Markowitz V."/>
            <person name="Palaniappan K."/>
            <person name="Ivanova N."/>
            <person name="Schaumberg A."/>
            <person name="Pati A."/>
            <person name="Liolios K."/>
            <person name="Nordberg H.P."/>
            <person name="Cantor M.N."/>
            <person name="Hua S.X."/>
            <person name="Woyke T."/>
        </authorList>
    </citation>
    <scope>NUCLEOTIDE SEQUENCE [LARGE SCALE GENOMIC DNA]</scope>
    <source>
        <strain evidence="2 3">DSM 43889</strain>
    </source>
</reference>
<evidence type="ECO:0000313" key="3">
    <source>
        <dbReference type="Proteomes" id="UP000791080"/>
    </source>
</evidence>
<keyword evidence="1" id="KW-0812">Transmembrane</keyword>
<dbReference type="EMBL" id="AUBJ02000001">
    <property type="protein sequence ID" value="MCP2330849.1"/>
    <property type="molecule type" value="Genomic_DNA"/>
</dbReference>
<evidence type="ECO:0000256" key="1">
    <source>
        <dbReference type="SAM" id="Phobius"/>
    </source>
</evidence>
<keyword evidence="1" id="KW-1133">Transmembrane helix</keyword>
<dbReference type="RefSeq" id="WP_026420196.1">
    <property type="nucleotide sequence ID" value="NZ_AUBJ02000001.1"/>
</dbReference>